<sequence length="875" mass="88213">MKVSARRAASPPRVAAAAAAVAVAVAAVGVVVVVSATAAAGASSVAAAAAAKAAPGGLSGWPSTGMVANTTRALLVRAPPVSIADGSRQAATPRRRGNPLLVASATLGTPFAAVAADLADPSSFVEAAFPLLAADAALVASPVAAGGRPAAPIYVLTNVKGETSLVGVWRVRRSRSAVAVTLRVVAPGWAGAGGGAATDGEPAAVAAAARAAVGRRGSTVRVVAWRPRRLSPGRRGWRYGASSAASGRRPICHVRVQAVPQPGGRDGGGADEAAAAAHFLAVTVEGVVTALGRRFHRADCGRLYRSLDGGCNNLVTGTMGATATEMRQLPSRGQAGRASAAAADNDDDDDVVDDDDGPTGAGRPSARAISSALSLGPAGAAMEPPRNARRLNDLTWAFAQALDHDLSHSGAPSAGPYAEAMPIAVPADDPVFEGGATLRFFRTYRARRPRASPAGRAGRGGRPVGWVAAPSGVVPNELTSWIDASHVYGGDRVRAAALRTGRGGRLAASGAGGRYLPLNGAGPGGVGVTLDAASLAPSPAGGQVVAGDGRAGENVLLTALHTVWLRAHNRWAAAIAAALPAADDEAVYQLARKAVGAAQAKITYEEWLPAVLGPAATPCAGGAYNASVDARVDVFFSTAAFRLGHTLVSDRLARRDAAGRPLPALPLAATFFRPPSFLDSPAAGIDALLRGAAAQVAGEVDVHIVRGLRDLLFGGRGRVGTDLFALNIQRGRDHRLPSYNEARAAYGLRPAASFAHITAHAPTAARLAAAYGGELSAVDAFVGGLAEDHAPGGSVGPLFAAALLDQFHRLAVGDRLFYTRPAAAFPPALVAAVPELGRLGRGGRWGLADLLVATTGVTAGSLPRGGIFFAGPPAT</sequence>
<accession>A0ACC3CK82</accession>
<dbReference type="EMBL" id="CM020620">
    <property type="protein sequence ID" value="KAK1870342.1"/>
    <property type="molecule type" value="Genomic_DNA"/>
</dbReference>
<gene>
    <name evidence="1" type="ORF">I4F81_012804</name>
</gene>
<dbReference type="Proteomes" id="UP000798662">
    <property type="component" value="Chromosome 3"/>
</dbReference>
<evidence type="ECO:0000313" key="2">
    <source>
        <dbReference type="Proteomes" id="UP000798662"/>
    </source>
</evidence>
<proteinExistence type="predicted"/>
<keyword evidence="2" id="KW-1185">Reference proteome</keyword>
<protein>
    <submittedName>
        <fullName evidence="1">Uncharacterized protein</fullName>
    </submittedName>
</protein>
<organism evidence="1 2">
    <name type="scientific">Pyropia yezoensis</name>
    <name type="common">Susabi-nori</name>
    <name type="synonym">Porphyra yezoensis</name>
    <dbReference type="NCBI Taxonomy" id="2788"/>
    <lineage>
        <taxon>Eukaryota</taxon>
        <taxon>Rhodophyta</taxon>
        <taxon>Bangiophyceae</taxon>
        <taxon>Bangiales</taxon>
        <taxon>Bangiaceae</taxon>
        <taxon>Pyropia</taxon>
    </lineage>
</organism>
<name>A0ACC3CK82_PYRYE</name>
<evidence type="ECO:0000313" key="1">
    <source>
        <dbReference type="EMBL" id="KAK1870342.1"/>
    </source>
</evidence>
<comment type="caution">
    <text evidence="1">The sequence shown here is derived from an EMBL/GenBank/DDBJ whole genome shotgun (WGS) entry which is preliminary data.</text>
</comment>
<reference evidence="1" key="1">
    <citation type="submission" date="2019-11" db="EMBL/GenBank/DDBJ databases">
        <title>Nori genome reveals adaptations in red seaweeds to the harsh intertidal environment.</title>
        <authorList>
            <person name="Wang D."/>
            <person name="Mao Y."/>
        </authorList>
    </citation>
    <scope>NUCLEOTIDE SEQUENCE</scope>
    <source>
        <tissue evidence="1">Gametophyte</tissue>
    </source>
</reference>